<dbReference type="AlphaFoldDB" id="A0A6A7K947"/>
<dbReference type="InterPro" id="IPR035412">
    <property type="entry name" value="Terminase_L_N"/>
</dbReference>
<dbReference type="NCBIfam" id="TIGR01547">
    <property type="entry name" value="phage_term_2"/>
    <property type="match status" value="1"/>
</dbReference>
<dbReference type="Gene3D" id="3.40.50.300">
    <property type="entry name" value="P-loop containing nucleotide triphosphate hydrolases"/>
    <property type="match status" value="1"/>
</dbReference>
<dbReference type="PANTHER" id="PTHR39184:SF1">
    <property type="entry name" value="PBSX PHAGE TERMINASE LARGE SUBUNIT"/>
    <property type="match status" value="1"/>
</dbReference>
<dbReference type="InterPro" id="IPR027417">
    <property type="entry name" value="P-loop_NTPase"/>
</dbReference>
<gene>
    <name evidence="3" type="ORF">GC105_09170</name>
</gene>
<keyword evidence="4" id="KW-1185">Reference proteome</keyword>
<proteinExistence type="predicted"/>
<dbReference type="InterPro" id="IPR006437">
    <property type="entry name" value="Phage_terminase_lsu"/>
</dbReference>
<dbReference type="Proteomes" id="UP000440004">
    <property type="component" value="Unassembled WGS sequence"/>
</dbReference>
<reference evidence="3 4" key="1">
    <citation type="submission" date="2019-10" db="EMBL/GenBank/DDBJ databases">
        <title>Alkalibaculum tamaniensis sp.nov., a new alkaliphilic acetogen, isolated on methoxylated aromatics from a mud volcano.</title>
        <authorList>
            <person name="Khomyakova M.A."/>
            <person name="Merkel A.Y."/>
            <person name="Bonch-Osmolovskaya E.A."/>
            <person name="Slobodkin A.I."/>
        </authorList>
    </citation>
    <scope>NUCLEOTIDE SEQUENCE [LARGE SCALE GENOMIC DNA]</scope>
    <source>
        <strain evidence="3 4">M08DMB</strain>
    </source>
</reference>
<dbReference type="InterPro" id="IPR052380">
    <property type="entry name" value="Viral_DNA_packaging_terminase"/>
</dbReference>
<evidence type="ECO:0000259" key="1">
    <source>
        <dbReference type="Pfam" id="PF04466"/>
    </source>
</evidence>
<dbReference type="EMBL" id="WHNX01000012">
    <property type="protein sequence ID" value="MPW25960.1"/>
    <property type="molecule type" value="Genomic_DNA"/>
</dbReference>
<evidence type="ECO:0000259" key="2">
    <source>
        <dbReference type="Pfam" id="PF17288"/>
    </source>
</evidence>
<feature type="domain" description="Phage terminase large subunit N-terminal" evidence="1">
    <location>
        <begin position="23"/>
        <end position="236"/>
    </location>
</feature>
<feature type="domain" description="Phage terminase large subunit C-terminal" evidence="2">
    <location>
        <begin position="283"/>
        <end position="408"/>
    </location>
</feature>
<dbReference type="Pfam" id="PF04466">
    <property type="entry name" value="Terminase_3"/>
    <property type="match status" value="1"/>
</dbReference>
<dbReference type="Gene3D" id="3.30.420.280">
    <property type="match status" value="1"/>
</dbReference>
<dbReference type="RefSeq" id="WP_152803953.1">
    <property type="nucleotide sequence ID" value="NZ_WHNX01000012.1"/>
</dbReference>
<evidence type="ECO:0000313" key="4">
    <source>
        <dbReference type="Proteomes" id="UP000440004"/>
    </source>
</evidence>
<evidence type="ECO:0000313" key="3">
    <source>
        <dbReference type="EMBL" id="MPW25960.1"/>
    </source>
</evidence>
<accession>A0A6A7K947</accession>
<dbReference type="PANTHER" id="PTHR39184">
    <property type="match status" value="1"/>
</dbReference>
<sequence length="422" mass="49187">MATIKEVKLGFNPIFRDFNNCTKRYRLAKGSAGSGKSVNIAQDYVLKLADPKYKGANLLVVRKIEASNKDSTFAELQSAIYKIYGDLTPLYWDIKENPLELKSKVTGNQIIFRGMADARQREKVKSITFKQGKLTWIWIEEATELFESDIDILDDRLRGDLSTINPNLYYQITFSFNPVSAMHFIKAKYFDIEHPDIFTHHSTYLDNRFIDAAYHRRMKMRKERDPDGYLVYGLGEWGETGGLILTNYKIHDFDISPSFFDHMVNSQDFGFNHANCLGEVGFKDGDLFVCRELYVFEMDTEEIIQEAAKIKFNKRLSMHCDSAEPDRIKMWNKAGYKARGVKKEPGSVSAQIDYLKQRTIHIHPSCVNTIKEIQQWKWKKDEKTNTYRDEPVEFMDDAMAMLRYSIEDIRRPRNSRFINVQL</sequence>
<dbReference type="InterPro" id="IPR035413">
    <property type="entry name" value="Terminase_L_C"/>
</dbReference>
<comment type="caution">
    <text evidence="3">The sequence shown here is derived from an EMBL/GenBank/DDBJ whole genome shotgun (WGS) entry which is preliminary data.</text>
</comment>
<name>A0A6A7K947_9FIRM</name>
<organism evidence="3 4">
    <name type="scientific">Alkalibaculum sporogenes</name>
    <dbReference type="NCBI Taxonomy" id="2655001"/>
    <lineage>
        <taxon>Bacteria</taxon>
        <taxon>Bacillati</taxon>
        <taxon>Bacillota</taxon>
        <taxon>Clostridia</taxon>
        <taxon>Eubacteriales</taxon>
        <taxon>Eubacteriaceae</taxon>
        <taxon>Alkalibaculum</taxon>
    </lineage>
</organism>
<dbReference type="Pfam" id="PF17288">
    <property type="entry name" value="Terminase_3C"/>
    <property type="match status" value="1"/>
</dbReference>
<protein>
    <submittedName>
        <fullName evidence="3">PBSX family phage terminase large subunit</fullName>
    </submittedName>
</protein>